<accession>A0A150F477</accession>
<gene>
    <name evidence="2" type="ORF">AXI58_19845</name>
</gene>
<evidence type="ECO:0000256" key="1">
    <source>
        <dbReference type="SAM" id="MobiDB-lite"/>
    </source>
</evidence>
<keyword evidence="3" id="KW-1185">Reference proteome</keyword>
<evidence type="ECO:0000313" key="2">
    <source>
        <dbReference type="EMBL" id="KXZ16563.1"/>
    </source>
</evidence>
<sequence>MILQEAKKLTEATLNRDIPPNEIDDLTPPGMDDNGKTLLHRLPYFTKYSPQTKTIIESKNLLSLGRSLLNKQDAWFLEDTMHGSIFQTKTFNEGSKYKKIDWHIDFNDDHELSPVVSLGIYMDDSVIENGCLQVIPGSHNRPTTKYVPPSAPVEVKAGDMICHIGSIFHSSTTPIVSNGIRRTLYLYCCGGNYPGKGLPFSAEVKKYRIKKIFQS</sequence>
<proteinExistence type="predicted"/>
<dbReference type="GO" id="GO:0016706">
    <property type="term" value="F:2-oxoglutarate-dependent dioxygenase activity"/>
    <property type="evidence" value="ECO:0007669"/>
    <property type="project" value="UniProtKB-ARBA"/>
</dbReference>
<dbReference type="Pfam" id="PF05721">
    <property type="entry name" value="PhyH"/>
    <property type="match status" value="1"/>
</dbReference>
<protein>
    <recommendedName>
        <fullName evidence="4">Phytanoyl-CoA dioxygenase</fullName>
    </recommendedName>
</protein>
<dbReference type="PANTHER" id="PTHR20883:SF46">
    <property type="entry name" value="PHYTANOYL-COA HYDROXYLASE"/>
    <property type="match status" value="1"/>
</dbReference>
<evidence type="ECO:0008006" key="4">
    <source>
        <dbReference type="Google" id="ProtNLM"/>
    </source>
</evidence>
<dbReference type="Proteomes" id="UP000075430">
    <property type="component" value="Unassembled WGS sequence"/>
</dbReference>
<reference evidence="3" key="1">
    <citation type="submission" date="2016-02" db="EMBL/GenBank/DDBJ databases">
        <authorList>
            <person name="Dunlap C."/>
        </authorList>
    </citation>
    <scope>NUCLEOTIDE SEQUENCE [LARGE SCALE GENOMIC DNA]</scope>
    <source>
        <strain evidence="3">NRRL B-41092</strain>
    </source>
</reference>
<feature type="region of interest" description="Disordered" evidence="1">
    <location>
        <begin position="13"/>
        <end position="32"/>
    </location>
</feature>
<dbReference type="SUPFAM" id="SSF51197">
    <property type="entry name" value="Clavaminate synthase-like"/>
    <property type="match status" value="1"/>
</dbReference>
<dbReference type="Gene3D" id="2.60.120.620">
    <property type="entry name" value="q2cbj1_9rhob like domain"/>
    <property type="match status" value="1"/>
</dbReference>
<dbReference type="AlphaFoldDB" id="A0A150F477"/>
<dbReference type="PANTHER" id="PTHR20883">
    <property type="entry name" value="PHYTANOYL-COA DIOXYGENASE DOMAIN CONTAINING 1"/>
    <property type="match status" value="1"/>
</dbReference>
<dbReference type="STRING" id="1793963.AXI58_19845"/>
<dbReference type="GO" id="GO:0005506">
    <property type="term" value="F:iron ion binding"/>
    <property type="evidence" value="ECO:0007669"/>
    <property type="project" value="UniProtKB-ARBA"/>
</dbReference>
<comment type="caution">
    <text evidence="2">The sequence shown here is derived from an EMBL/GenBank/DDBJ whole genome shotgun (WGS) entry which is preliminary data.</text>
</comment>
<organism evidence="2 3">
    <name type="scientific">Bacillus nakamurai</name>
    <dbReference type="NCBI Taxonomy" id="1793963"/>
    <lineage>
        <taxon>Bacteria</taxon>
        <taxon>Bacillati</taxon>
        <taxon>Bacillota</taxon>
        <taxon>Bacilli</taxon>
        <taxon>Bacillales</taxon>
        <taxon>Bacillaceae</taxon>
        <taxon>Bacillus</taxon>
    </lineage>
</organism>
<dbReference type="InterPro" id="IPR008775">
    <property type="entry name" value="Phytyl_CoA_dOase-like"/>
</dbReference>
<name>A0A150F477_9BACI</name>
<dbReference type="EMBL" id="LSBA01000030">
    <property type="protein sequence ID" value="KXZ16563.1"/>
    <property type="molecule type" value="Genomic_DNA"/>
</dbReference>
<evidence type="ECO:0000313" key="3">
    <source>
        <dbReference type="Proteomes" id="UP000075430"/>
    </source>
</evidence>